<proteinExistence type="predicted"/>
<accession>A0ABD5AIX0</accession>
<gene>
    <name evidence="2" type="ORF">Q8W38_23225</name>
</gene>
<evidence type="ECO:0000313" key="3">
    <source>
        <dbReference type="Proteomes" id="UP001177883"/>
    </source>
</evidence>
<keyword evidence="1" id="KW-0812">Transmembrane</keyword>
<evidence type="ECO:0000256" key="1">
    <source>
        <dbReference type="SAM" id="Phobius"/>
    </source>
</evidence>
<keyword evidence="1" id="KW-0472">Membrane</keyword>
<dbReference type="Proteomes" id="UP001177883">
    <property type="component" value="Unassembled WGS sequence"/>
</dbReference>
<sequence length="123" mass="13600">MSRFKDAYISIAVGLVLFGLFGIHHGEIHLPSKGGHGVTLEGDSLYVLFSSFVVLAIACIIIVADHYDKRKNEHLYDLALKGLGYISLALYIVAVIWNSRRPCYSDNLSSIKLSKKAAFTIRS</sequence>
<feature type="transmembrane region" description="Helical" evidence="1">
    <location>
        <begin position="75"/>
        <end position="97"/>
    </location>
</feature>
<feature type="transmembrane region" description="Helical" evidence="1">
    <location>
        <begin position="45"/>
        <end position="63"/>
    </location>
</feature>
<protein>
    <submittedName>
        <fullName evidence="2">Uncharacterized protein</fullName>
    </submittedName>
</protein>
<dbReference type="RefSeq" id="WP_241906667.1">
    <property type="nucleotide sequence ID" value="NZ_JAUYVK010000043.1"/>
</dbReference>
<keyword evidence="1" id="KW-1133">Transmembrane helix</keyword>
<feature type="transmembrane region" description="Helical" evidence="1">
    <location>
        <begin position="7"/>
        <end position="25"/>
    </location>
</feature>
<dbReference type="EMBL" id="JAUYVK010000043">
    <property type="protein sequence ID" value="MDP2492271.1"/>
    <property type="molecule type" value="Genomic_DNA"/>
</dbReference>
<reference evidence="2" key="1">
    <citation type="submission" date="2023-07" db="EMBL/GenBank/DDBJ databases">
        <title>Genome content predicts the carbon catabolic preferences of heterotrophic bacteria.</title>
        <authorList>
            <person name="Gralka M."/>
        </authorList>
    </citation>
    <scope>NUCLEOTIDE SEQUENCE</scope>
    <source>
        <strain evidence="2">6E03</strain>
    </source>
</reference>
<name>A0ABD5AIX0_VIBSP</name>
<dbReference type="AlphaFoldDB" id="A0ABD5AIX0"/>
<organism evidence="2 3">
    <name type="scientific">Vibrio splendidus</name>
    <dbReference type="NCBI Taxonomy" id="29497"/>
    <lineage>
        <taxon>Bacteria</taxon>
        <taxon>Pseudomonadati</taxon>
        <taxon>Pseudomonadota</taxon>
        <taxon>Gammaproteobacteria</taxon>
        <taxon>Vibrionales</taxon>
        <taxon>Vibrionaceae</taxon>
        <taxon>Vibrio</taxon>
    </lineage>
</organism>
<evidence type="ECO:0000313" key="2">
    <source>
        <dbReference type="EMBL" id="MDP2492271.1"/>
    </source>
</evidence>
<comment type="caution">
    <text evidence="2">The sequence shown here is derived from an EMBL/GenBank/DDBJ whole genome shotgun (WGS) entry which is preliminary data.</text>
</comment>